<dbReference type="WormBase" id="SRAE_2000194300">
    <property type="protein sequence ID" value="SRP10248"/>
    <property type="gene ID" value="WBGene00262150"/>
</dbReference>
<reference evidence="3" key="2">
    <citation type="submission" date="2020-12" db="UniProtKB">
        <authorList>
            <consortium name="WormBaseParasite"/>
        </authorList>
    </citation>
    <scope>IDENTIFICATION</scope>
</reference>
<evidence type="ECO:0000313" key="2">
    <source>
        <dbReference type="Proteomes" id="UP000035682"/>
    </source>
</evidence>
<sequence length="835" mass="95397">MSSNNDSNNIENISNTQISSTIGNLSLNETSKSISTAALDDNSKLNGSAVLFNGHSNDELSNKLNEQSNEELITLINDTLHQALKEAQRLNSIVVNFFFNRDSTAYRRIVRSTYFNDIISKIAIPLKILQDRMDDSENNPKFLLNSEDAKIVKEYSKVHDQIMAHIGFLDCMRNTFCLEAKDDFDGLLKYSDWICCLNEAHVNISSAQQSELLHRDLQTYLRHVYDSFLSNEIINFEETITSMFRTLIDWNFTASDKMSNFSKMEFIFNFSGPEIESILIAAFNTGTIDIIMNDFMEAFSCFFDQCMKFSFIECYSIIEGPISTVTLTEDTNLSAGTGKDIRRKCTMKFAEGFPVEYQIKLKNFISKTSEEDMPVIKLNCIINFLEQFHKDIAEIFKSASCEITDGGRFSLLSYMGEHGLSSKIMERIHKHFSDTMKLIFNNPDDVIKLIEKIDSVLTLYVSSGLVSDENWISSMGIDRKDRLTERMCGEILSWIVGVPESAILHHVSSYKDDILWKVDRLNIKTIVDEHKDELLPVKSRLVQCKIPVAAEKLTDYAIQLLMMHNEPELYNKVTVEKTFNAFFEMYVNIIEDNYGYRLTREFGLAASFFNSCYFLTKRIGVYLNYSFSDDRYYNFVMMYSKLRSLACCSFGHHLTGFKRELSNRLNKGNVFIENSSEYSLIKNSSLLEFYNELHGIIGSLKNSVISGVFKMVVAEIINEILSDIISTLTKMKPLADSIYYDNIVHNLNDFLSRIDEILSKYCESTKLADLCPDTVNGINQISIIMSAVQYGTDITQVSNKNLIFNNSSIKNELATLVTSIYPNDDDKAKILDHLI</sequence>
<reference evidence="1 2" key="1">
    <citation type="submission" date="2014-09" db="EMBL/GenBank/DDBJ databases">
        <authorList>
            <person name="Martin A.A."/>
        </authorList>
    </citation>
    <scope>NUCLEOTIDE SEQUENCE</scope>
    <source>
        <strain evidence="2">ED321</strain>
        <strain evidence="1">ED321 Heterogonic</strain>
    </source>
</reference>
<evidence type="ECO:0000313" key="4">
    <source>
        <dbReference type="WormBase" id="SRAE_2000194300"/>
    </source>
</evidence>
<dbReference type="WBParaSite" id="SRAE_2000194300.1">
    <property type="protein sequence ID" value="SRAE_2000194300.1"/>
    <property type="gene ID" value="WBGene00262150"/>
</dbReference>
<gene>
    <name evidence="1 3 4" type="ORF">SRAE_2000194300</name>
</gene>
<protein>
    <submittedName>
        <fullName evidence="1 3">RZZ complex, subunit Zw10 family-containing protein</fullName>
    </submittedName>
</protein>
<dbReference type="RefSeq" id="XP_024506479.1">
    <property type="nucleotide sequence ID" value="XM_024652955.1"/>
</dbReference>
<organism evidence="1">
    <name type="scientific">Strongyloides ratti</name>
    <name type="common">Parasitic roundworm</name>
    <dbReference type="NCBI Taxonomy" id="34506"/>
    <lineage>
        <taxon>Eukaryota</taxon>
        <taxon>Metazoa</taxon>
        <taxon>Ecdysozoa</taxon>
        <taxon>Nematoda</taxon>
        <taxon>Chromadorea</taxon>
        <taxon>Rhabditida</taxon>
        <taxon>Tylenchina</taxon>
        <taxon>Panagrolaimomorpha</taxon>
        <taxon>Strongyloidoidea</taxon>
        <taxon>Strongyloididae</taxon>
        <taxon>Strongyloides</taxon>
    </lineage>
</organism>
<evidence type="ECO:0000313" key="1">
    <source>
        <dbReference type="EMBL" id="CEF67279.1"/>
    </source>
</evidence>
<dbReference type="CTD" id="36379644"/>
<dbReference type="AlphaFoldDB" id="A0A090MYJ2"/>
<name>A0A090MYJ2_STRRB</name>
<dbReference type="Proteomes" id="UP000035682">
    <property type="component" value="Unplaced"/>
</dbReference>
<dbReference type="GeneID" id="36379644"/>
<accession>A0A090MYJ2</accession>
<dbReference type="EMBL" id="LN609529">
    <property type="protein sequence ID" value="CEF67279.1"/>
    <property type="molecule type" value="Genomic_DNA"/>
</dbReference>
<evidence type="ECO:0000313" key="3">
    <source>
        <dbReference type="WBParaSite" id="SRAE_2000194300.1"/>
    </source>
</evidence>
<proteinExistence type="predicted"/>
<keyword evidence="2" id="KW-1185">Reference proteome</keyword>